<dbReference type="AlphaFoldDB" id="A0A4Y2AUI0"/>
<protein>
    <submittedName>
        <fullName evidence="2">Uncharacterized protein</fullName>
    </submittedName>
</protein>
<feature type="compositionally biased region" description="Low complexity" evidence="1">
    <location>
        <begin position="131"/>
        <end position="146"/>
    </location>
</feature>
<keyword evidence="3" id="KW-1185">Reference proteome</keyword>
<evidence type="ECO:0000256" key="1">
    <source>
        <dbReference type="SAM" id="MobiDB-lite"/>
    </source>
</evidence>
<comment type="caution">
    <text evidence="2">The sequence shown here is derived from an EMBL/GenBank/DDBJ whole genome shotgun (WGS) entry which is preliminary data.</text>
</comment>
<feature type="region of interest" description="Disordered" evidence="1">
    <location>
        <begin position="129"/>
        <end position="169"/>
    </location>
</feature>
<dbReference type="Proteomes" id="UP000499080">
    <property type="component" value="Unassembled WGS sequence"/>
</dbReference>
<accession>A0A4Y2AUI0</accession>
<dbReference type="OrthoDB" id="10426607at2759"/>
<reference evidence="2 3" key="1">
    <citation type="journal article" date="2019" name="Sci. Rep.">
        <title>Orb-weaving spider Araneus ventricosus genome elucidates the spidroin gene catalogue.</title>
        <authorList>
            <person name="Kono N."/>
            <person name="Nakamura H."/>
            <person name="Ohtoshi R."/>
            <person name="Moran D.A.P."/>
            <person name="Shinohara A."/>
            <person name="Yoshida Y."/>
            <person name="Fujiwara M."/>
            <person name="Mori M."/>
            <person name="Tomita M."/>
            <person name="Arakawa K."/>
        </authorList>
    </citation>
    <scope>NUCLEOTIDE SEQUENCE [LARGE SCALE GENOMIC DNA]</scope>
</reference>
<proteinExistence type="predicted"/>
<organism evidence="2 3">
    <name type="scientific">Araneus ventricosus</name>
    <name type="common">Orbweaver spider</name>
    <name type="synonym">Epeira ventricosa</name>
    <dbReference type="NCBI Taxonomy" id="182803"/>
    <lineage>
        <taxon>Eukaryota</taxon>
        <taxon>Metazoa</taxon>
        <taxon>Ecdysozoa</taxon>
        <taxon>Arthropoda</taxon>
        <taxon>Chelicerata</taxon>
        <taxon>Arachnida</taxon>
        <taxon>Araneae</taxon>
        <taxon>Araneomorphae</taxon>
        <taxon>Entelegynae</taxon>
        <taxon>Araneoidea</taxon>
        <taxon>Araneidae</taxon>
        <taxon>Araneus</taxon>
    </lineage>
</organism>
<evidence type="ECO:0000313" key="2">
    <source>
        <dbReference type="EMBL" id="GBL83712.1"/>
    </source>
</evidence>
<dbReference type="EMBL" id="BGPR01000034">
    <property type="protein sequence ID" value="GBL83712.1"/>
    <property type="molecule type" value="Genomic_DNA"/>
</dbReference>
<sequence length="237" mass="26456">MLRNLSLNEWQQDWDSGDTERAIFNILPKVTLTPASWSRESILFATVHGPFSRNLYRFRLHHSDICAYGEKGDPLHYATSCHMTLSYHFTKPSAEDTQLWRKSVLSNKLSRINIAKLVSFLTENENLIKQPPDATSSSDSDPDLSPSPRPQTYGLRPSRGSKPSTLISPPTITLRNIAQDELVSFALWSDPVGDFDLLNPSVVTCSSPAEVIIGTVAQDMTFVFTAPKINNDSLIFS</sequence>
<gene>
    <name evidence="2" type="ORF">AVEN_132628_1</name>
</gene>
<evidence type="ECO:0000313" key="3">
    <source>
        <dbReference type="Proteomes" id="UP000499080"/>
    </source>
</evidence>
<name>A0A4Y2AUI0_ARAVE</name>